<proteinExistence type="predicted"/>
<dbReference type="EMBL" id="AP023367">
    <property type="protein sequence ID" value="BCJ95677.1"/>
    <property type="molecule type" value="Genomic_DNA"/>
</dbReference>
<accession>A0A6S6R6P4</accession>
<dbReference type="Proteomes" id="UP000515561">
    <property type="component" value="Chromosome"/>
</dbReference>
<evidence type="ECO:0000313" key="2">
    <source>
        <dbReference type="Proteomes" id="UP000515561"/>
    </source>
</evidence>
<sequence length="109" mass="12228">MLGVKEFLNKTCSDVIVTILVRSGKEPGCIFRTEEFCLKVFECKKICYGNEVNCFLDGVRVCASTFSQCAQTELVVRKCGCEADRIINKYDRIIFINAGPNIVITASWC</sequence>
<protein>
    <submittedName>
        <fullName evidence="1">Uncharacterized protein</fullName>
    </submittedName>
</protein>
<gene>
    <name evidence="1" type="ORF">acsn021_32460</name>
</gene>
<dbReference type="KEGG" id="acel:acsn021_32460"/>
<organism evidence="1 2">
    <name type="scientific">Anaerocolumna cellulosilytica</name>
    <dbReference type="NCBI Taxonomy" id="433286"/>
    <lineage>
        <taxon>Bacteria</taxon>
        <taxon>Bacillati</taxon>
        <taxon>Bacillota</taxon>
        <taxon>Clostridia</taxon>
        <taxon>Lachnospirales</taxon>
        <taxon>Lachnospiraceae</taxon>
        <taxon>Anaerocolumna</taxon>
    </lineage>
</organism>
<name>A0A6S6R6P4_9FIRM</name>
<evidence type="ECO:0000313" key="1">
    <source>
        <dbReference type="EMBL" id="BCJ95677.1"/>
    </source>
</evidence>
<reference evidence="1 2" key="1">
    <citation type="journal article" date="2016" name="Int. J. Syst. Evol. Microbiol.">
        <title>Descriptions of Anaerotaenia torta gen. nov., sp. nov. and Anaerocolumna cellulosilytica gen. nov., sp. nov. isolated from a methanogenic reactor of cattle waste.</title>
        <authorList>
            <person name="Uek A."/>
            <person name="Ohtaki Y."/>
            <person name="Kaku N."/>
            <person name="Ueki K."/>
        </authorList>
    </citation>
    <scope>NUCLEOTIDE SEQUENCE [LARGE SCALE GENOMIC DNA]</scope>
    <source>
        <strain evidence="1 2">SN021</strain>
    </source>
</reference>
<keyword evidence="2" id="KW-1185">Reference proteome</keyword>
<dbReference type="AlphaFoldDB" id="A0A6S6R6P4"/>
<dbReference type="RefSeq" id="WP_184093460.1">
    <property type="nucleotide sequence ID" value="NZ_AP023367.1"/>
</dbReference>